<feature type="domain" description="LXG" evidence="4">
    <location>
        <begin position="1"/>
        <end position="215"/>
    </location>
</feature>
<comment type="subcellular location">
    <subcellularLocation>
        <location evidence="1">Secreted</location>
    </subcellularLocation>
</comment>
<dbReference type="Pfam" id="PF15604">
    <property type="entry name" value="Ntox15"/>
    <property type="match status" value="1"/>
</dbReference>
<protein>
    <recommendedName>
        <fullName evidence="4">LXG domain-containing protein</fullName>
    </recommendedName>
</protein>
<keyword evidence="2" id="KW-0964">Secreted</keyword>
<evidence type="ECO:0000256" key="1">
    <source>
        <dbReference type="ARBA" id="ARBA00004613"/>
    </source>
</evidence>
<dbReference type="EMBL" id="JABJVM010000007">
    <property type="protein sequence ID" value="MBA3926396.1"/>
    <property type="molecule type" value="Genomic_DNA"/>
</dbReference>
<gene>
    <name evidence="5" type="ORF">HPK16_08580</name>
</gene>
<sequence>MSLNVFLGEIEAQSESMVASYHDMIEAMEGLMRVVNEFAFDRELQGKTYDSAKQYFAATYRPLAQGMICLCEELIRQNQAFPQKFQADVATTDVIEDEIRNQIRQLDGQIQDIEKLSNNVVGMALITPIFVDLKRKLQEKLEALYRFDAETATSFDRAMDLMANIVRGLAEIDSDKAFQPKTGTFHMMGLNMAWRSALQKQWTAREEAMAKLAKDNETARLIKAAEDAPLPVIPEGNVAGFVTKDGKLDGKATYDNAKWQQAHVLAGMKNAIFLIDMVAPIFDIYRWKTGLDPITQEKLTPFEQNEAVAFTALTFVPFGKLGKAAKAIKASTRTDEFKFLFEGVGEIKQAESASKVTKIAKLMKLDKIEVTFKRNPKHEPAEFARQLADQEKGMNKLTVSEYLANREKYLAQGRALEGNVAQQAAREESFTQKVNELRKSGISLTEARKQAKNWMDTQAALHNPDQIAGGNPLNIGGLGDRRVNSSIGSQWKYRIDVVDEQINQMIRQVPKEQWKDIYLNVSLKH</sequence>
<dbReference type="InterPro" id="IPR028949">
    <property type="entry name" value="Ntox15"/>
</dbReference>
<dbReference type="InterPro" id="IPR006829">
    <property type="entry name" value="LXG_dom"/>
</dbReference>
<dbReference type="PANTHER" id="PTHR34976">
    <property type="entry name" value="RIBONUCLEASE YQCG-RELATED"/>
    <property type="match status" value="1"/>
</dbReference>
<dbReference type="Proteomes" id="UP000548787">
    <property type="component" value="Unassembled WGS sequence"/>
</dbReference>
<dbReference type="Pfam" id="PF14449">
    <property type="entry name" value="PT-TG"/>
    <property type="match status" value="1"/>
</dbReference>
<comment type="caution">
    <text evidence="5">The sequence shown here is derived from an EMBL/GenBank/DDBJ whole genome shotgun (WGS) entry which is preliminary data.</text>
</comment>
<evidence type="ECO:0000256" key="3">
    <source>
        <dbReference type="ARBA" id="ARBA00034117"/>
    </source>
</evidence>
<evidence type="ECO:0000259" key="4">
    <source>
        <dbReference type="PROSITE" id="PS51756"/>
    </source>
</evidence>
<accession>A0A7W1T6H0</accession>
<dbReference type="AlphaFoldDB" id="A0A7W1T6H0"/>
<evidence type="ECO:0000256" key="2">
    <source>
        <dbReference type="ARBA" id="ARBA00022525"/>
    </source>
</evidence>
<organism evidence="5 6">
    <name type="scientific">Listeria rustica</name>
    <dbReference type="NCBI Taxonomy" id="2713503"/>
    <lineage>
        <taxon>Bacteria</taxon>
        <taxon>Bacillati</taxon>
        <taxon>Bacillota</taxon>
        <taxon>Bacilli</taxon>
        <taxon>Bacillales</taxon>
        <taxon>Listeriaceae</taxon>
        <taxon>Listeria</taxon>
    </lineage>
</organism>
<dbReference type="PANTHER" id="PTHR34976:SF1">
    <property type="entry name" value="TOXIN BC_0920"/>
    <property type="match status" value="1"/>
</dbReference>
<dbReference type="PROSITE" id="PS51756">
    <property type="entry name" value="LXG"/>
    <property type="match status" value="1"/>
</dbReference>
<dbReference type="GO" id="GO:0005576">
    <property type="term" value="C:extracellular region"/>
    <property type="evidence" value="ECO:0007669"/>
    <property type="project" value="UniProtKB-SubCell"/>
</dbReference>
<dbReference type="InterPro" id="IPR027797">
    <property type="entry name" value="PT-TG_dom"/>
</dbReference>
<dbReference type="Pfam" id="PF04740">
    <property type="entry name" value="LXG"/>
    <property type="match status" value="1"/>
</dbReference>
<reference evidence="5 6" key="1">
    <citation type="submission" date="2020-05" db="EMBL/GenBank/DDBJ databases">
        <authorList>
            <person name="Carlin C.R."/>
        </authorList>
    </citation>
    <scope>NUCLEOTIDE SEQUENCE [LARGE SCALE GENOMIC DNA]</scope>
    <source>
        <strain evidence="5 6">FSL W9-0585</strain>
    </source>
</reference>
<dbReference type="InterPro" id="IPR051768">
    <property type="entry name" value="Bact_secretion_toxin"/>
</dbReference>
<reference evidence="5 6" key="2">
    <citation type="submission" date="2020-08" db="EMBL/GenBank/DDBJ databases">
        <title>Listeria ohnekaius sp. nov. and Listeria portnoyii sp. nov. isolated from non-agricultural and natural environments.</title>
        <authorList>
            <person name="Weller D."/>
            <person name="Belias A.M."/>
            <person name="Liao J."/>
            <person name="Guo S."/>
            <person name="Orsi R.H."/>
            <person name="Wiedmann M."/>
        </authorList>
    </citation>
    <scope>NUCLEOTIDE SEQUENCE [LARGE SCALE GENOMIC DNA]</scope>
    <source>
        <strain evidence="5 6">FSL W9-0585</strain>
    </source>
</reference>
<evidence type="ECO:0000313" key="5">
    <source>
        <dbReference type="EMBL" id="MBA3926396.1"/>
    </source>
</evidence>
<evidence type="ECO:0000313" key="6">
    <source>
        <dbReference type="Proteomes" id="UP000548787"/>
    </source>
</evidence>
<keyword evidence="6" id="KW-1185">Reference proteome</keyword>
<name>A0A7W1T6H0_9LIST</name>
<comment type="similarity">
    <text evidence="3">In the N-terminal section; belongs to the LXG family.</text>
</comment>
<proteinExistence type="inferred from homology"/>